<reference evidence="1 2" key="1">
    <citation type="submission" date="2020-02" db="EMBL/GenBank/DDBJ databases">
        <authorList>
            <person name="Dziuba M."/>
            <person name="Kuznetsov B."/>
            <person name="Mardanov A."/>
            <person name="Ravin N."/>
            <person name="Grouzdev D."/>
        </authorList>
    </citation>
    <scope>NUCLEOTIDE SEQUENCE [LARGE SCALE GENOMIC DNA]</scope>
    <source>
        <strain evidence="1 2">SpK</strain>
    </source>
</reference>
<gene>
    <name evidence="1" type="ORF">G4223_09440</name>
</gene>
<name>A0A7C9UZG5_9PROT</name>
<sequence length="108" mass="12159">MDFTLLAYAVIVAASVAIALRWRHDIPRAAVPLVRRRIDFEHHTLNLVSEDGRVNPGGYQVFPNYSSALAYQRKLARLGQASVVTHTESGEVRIDFPTMLGPFGRIYY</sequence>
<protein>
    <submittedName>
        <fullName evidence="1">Uncharacterized protein</fullName>
    </submittedName>
</protein>
<proteinExistence type="predicted"/>
<evidence type="ECO:0000313" key="2">
    <source>
        <dbReference type="Proteomes" id="UP000480684"/>
    </source>
</evidence>
<dbReference type="Proteomes" id="UP000480684">
    <property type="component" value="Unassembled WGS sequence"/>
</dbReference>
<dbReference type="EMBL" id="JAAIYP010000036">
    <property type="protein sequence ID" value="NFV80334.1"/>
    <property type="molecule type" value="Genomic_DNA"/>
</dbReference>
<dbReference type="RefSeq" id="WP_163678388.1">
    <property type="nucleotide sequence ID" value="NZ_JAAIYP010000036.1"/>
</dbReference>
<organism evidence="1 2">
    <name type="scientific">Magnetospirillum aberrantis SpK</name>
    <dbReference type="NCBI Taxonomy" id="908842"/>
    <lineage>
        <taxon>Bacteria</taxon>
        <taxon>Pseudomonadati</taxon>
        <taxon>Pseudomonadota</taxon>
        <taxon>Alphaproteobacteria</taxon>
        <taxon>Rhodospirillales</taxon>
        <taxon>Rhodospirillaceae</taxon>
        <taxon>Magnetospirillum</taxon>
    </lineage>
</organism>
<keyword evidence="2" id="KW-1185">Reference proteome</keyword>
<comment type="caution">
    <text evidence="1">The sequence shown here is derived from an EMBL/GenBank/DDBJ whole genome shotgun (WGS) entry which is preliminary data.</text>
</comment>
<dbReference type="AlphaFoldDB" id="A0A7C9UZG5"/>
<evidence type="ECO:0000313" key="1">
    <source>
        <dbReference type="EMBL" id="NFV80334.1"/>
    </source>
</evidence>
<accession>A0A7C9UZG5</accession>